<protein>
    <submittedName>
        <fullName evidence="2">Uncharacterized protein</fullName>
    </submittedName>
</protein>
<comment type="caution">
    <text evidence="2">The sequence shown here is derived from an EMBL/GenBank/DDBJ whole genome shotgun (WGS) entry which is preliminary data.</text>
</comment>
<dbReference type="EMBL" id="JAQQWI010000006">
    <property type="protein sequence ID" value="KAK8032934.1"/>
    <property type="molecule type" value="Genomic_DNA"/>
</dbReference>
<feature type="region of interest" description="Disordered" evidence="1">
    <location>
        <begin position="1"/>
        <end position="39"/>
    </location>
</feature>
<feature type="compositionally biased region" description="Basic and acidic residues" evidence="1">
    <location>
        <begin position="392"/>
        <end position="404"/>
    </location>
</feature>
<feature type="compositionally biased region" description="Low complexity" evidence="1">
    <location>
        <begin position="323"/>
        <end position="340"/>
    </location>
</feature>
<organism evidence="2 3">
    <name type="scientific">Apiospora marii</name>
    <dbReference type="NCBI Taxonomy" id="335849"/>
    <lineage>
        <taxon>Eukaryota</taxon>
        <taxon>Fungi</taxon>
        <taxon>Dikarya</taxon>
        <taxon>Ascomycota</taxon>
        <taxon>Pezizomycotina</taxon>
        <taxon>Sordariomycetes</taxon>
        <taxon>Xylariomycetidae</taxon>
        <taxon>Amphisphaeriales</taxon>
        <taxon>Apiosporaceae</taxon>
        <taxon>Apiospora</taxon>
    </lineage>
</organism>
<dbReference type="Proteomes" id="UP001396898">
    <property type="component" value="Unassembled WGS sequence"/>
</dbReference>
<accession>A0ABR1SF83</accession>
<evidence type="ECO:0000256" key="1">
    <source>
        <dbReference type="SAM" id="MobiDB-lite"/>
    </source>
</evidence>
<feature type="compositionally biased region" description="Polar residues" evidence="1">
    <location>
        <begin position="1"/>
        <end position="10"/>
    </location>
</feature>
<feature type="region of interest" description="Disordered" evidence="1">
    <location>
        <begin position="298"/>
        <end position="404"/>
    </location>
</feature>
<evidence type="ECO:0000313" key="2">
    <source>
        <dbReference type="EMBL" id="KAK8032934.1"/>
    </source>
</evidence>
<proteinExistence type="predicted"/>
<reference evidence="2 3" key="1">
    <citation type="submission" date="2023-01" db="EMBL/GenBank/DDBJ databases">
        <title>Analysis of 21 Apiospora genomes using comparative genomics revels a genus with tremendous synthesis potential of carbohydrate active enzymes and secondary metabolites.</title>
        <authorList>
            <person name="Sorensen T."/>
        </authorList>
    </citation>
    <scope>NUCLEOTIDE SEQUENCE [LARGE SCALE GENOMIC DNA]</scope>
    <source>
        <strain evidence="2 3">CBS 20057</strain>
    </source>
</reference>
<feature type="region of interest" description="Disordered" evidence="1">
    <location>
        <begin position="71"/>
        <end position="100"/>
    </location>
</feature>
<sequence length="558" mass="61470">METANRSSLFVDSDVRIPSAPPSPEIKCEPLDEDDLVPQGSLGMASTALAQSLVPRQGFAPATAASASAAVAGNPSKDLGQHRLGPEWNTTQPMNHPGTTAPLPRPSEFRPRPVAPEVFTHAVFRPHSIGLPESSVGFGAPVPNNARQQQRQEHNYRRQCWRQRLRQSRTPEPLIPDASKTARETQFYLGVLRQHDPHEVTPRAFVEIMIRAAMRDHETAAEIKRLGLQKTLGPKLQPQAQAASEERVSEKVQDAIDDHAGAEEDDSSSDKDACWLTRYAGEYGKLSVREIIELAAAQQNSPTQHQDSDPKPLVEKSSPLQQPRSPGPSSELSSNSPVAPVASLNVQETKPSSIAPRNPSPRLVEPNPQPVRPSPQPAGFSSQSTRYSPARAPEDHRDPPSMLKDEPINFTCMLDQVEAELGWTGKYDKPNYTETRLRSLAVLAASQIERILKKLDGKMAKHASFANRVHILTVMREIVRAVIQTSTRSRVGDEAQRRLAHYQAQFLAAVDKLTGGQRNRLKIFEGGLWMREMQDTVDLAEGMGVSGDLELAIIRIDC</sequence>
<keyword evidence="3" id="KW-1185">Reference proteome</keyword>
<feature type="compositionally biased region" description="Polar residues" evidence="1">
    <location>
        <begin position="88"/>
        <end position="98"/>
    </location>
</feature>
<evidence type="ECO:0000313" key="3">
    <source>
        <dbReference type="Proteomes" id="UP001396898"/>
    </source>
</evidence>
<gene>
    <name evidence="2" type="ORF">PG991_002332</name>
</gene>
<feature type="compositionally biased region" description="Pro residues" evidence="1">
    <location>
        <begin position="367"/>
        <end position="376"/>
    </location>
</feature>
<name>A0ABR1SF83_9PEZI</name>